<feature type="domain" description="PPIase FKBP-type" evidence="8">
    <location>
        <begin position="69"/>
        <end position="156"/>
    </location>
</feature>
<dbReference type="InterPro" id="IPR046357">
    <property type="entry name" value="PPIase_dom_sf"/>
</dbReference>
<comment type="caution">
    <text evidence="9">The sequence shown here is derived from an EMBL/GenBank/DDBJ whole genome shotgun (WGS) entry which is preliminary data.</text>
</comment>
<protein>
    <recommendedName>
        <fullName evidence="6">Peptidyl-prolyl cis-trans isomerase</fullName>
        <ecNumber evidence="6">5.2.1.8</ecNumber>
    </recommendedName>
</protein>
<name>A0ABT5KF20_9BURK</name>
<dbReference type="SUPFAM" id="SSF54534">
    <property type="entry name" value="FKBP-like"/>
    <property type="match status" value="1"/>
</dbReference>
<evidence type="ECO:0000313" key="9">
    <source>
        <dbReference type="EMBL" id="MDC8771421.1"/>
    </source>
</evidence>
<proteinExistence type="inferred from homology"/>
<evidence type="ECO:0000256" key="5">
    <source>
        <dbReference type="PROSITE-ProRule" id="PRU00277"/>
    </source>
</evidence>
<accession>A0ABT5KF20</accession>
<dbReference type="EC" id="5.2.1.8" evidence="6"/>
<dbReference type="RefSeq" id="WP_273599721.1">
    <property type="nucleotide sequence ID" value="NZ_JAQQXT010000004.1"/>
</dbReference>
<comment type="similarity">
    <text evidence="2 6">Belongs to the FKBP-type PPIase family.</text>
</comment>
<feature type="chain" id="PRO_5045328502" description="Peptidyl-prolyl cis-trans isomerase" evidence="7">
    <location>
        <begin position="20"/>
        <end position="158"/>
    </location>
</feature>
<evidence type="ECO:0000256" key="3">
    <source>
        <dbReference type="ARBA" id="ARBA00023110"/>
    </source>
</evidence>
<keyword evidence="4 5" id="KW-0413">Isomerase</keyword>
<reference evidence="9 10" key="1">
    <citation type="submission" date="2022-10" db="EMBL/GenBank/DDBJ databases">
        <title>Paucibacter sp. hw1 Genome sequencing.</title>
        <authorList>
            <person name="Park S."/>
        </authorList>
    </citation>
    <scope>NUCLEOTIDE SEQUENCE [LARGE SCALE GENOMIC DNA]</scope>
    <source>
        <strain evidence="10">hw1</strain>
    </source>
</reference>
<comment type="catalytic activity">
    <reaction evidence="1 5 6">
        <text>[protein]-peptidylproline (omega=180) = [protein]-peptidylproline (omega=0)</text>
        <dbReference type="Rhea" id="RHEA:16237"/>
        <dbReference type="Rhea" id="RHEA-COMP:10747"/>
        <dbReference type="Rhea" id="RHEA-COMP:10748"/>
        <dbReference type="ChEBI" id="CHEBI:83833"/>
        <dbReference type="ChEBI" id="CHEBI:83834"/>
        <dbReference type="EC" id="5.2.1.8"/>
    </reaction>
</comment>
<organism evidence="9 10">
    <name type="scientific">Roseateles albus</name>
    <dbReference type="NCBI Taxonomy" id="2987525"/>
    <lineage>
        <taxon>Bacteria</taxon>
        <taxon>Pseudomonadati</taxon>
        <taxon>Pseudomonadota</taxon>
        <taxon>Betaproteobacteria</taxon>
        <taxon>Burkholderiales</taxon>
        <taxon>Sphaerotilaceae</taxon>
        <taxon>Roseateles</taxon>
    </lineage>
</organism>
<evidence type="ECO:0000259" key="8">
    <source>
        <dbReference type="PROSITE" id="PS50059"/>
    </source>
</evidence>
<gene>
    <name evidence="9" type="ORF">PRZ03_07535</name>
</gene>
<evidence type="ECO:0000256" key="4">
    <source>
        <dbReference type="ARBA" id="ARBA00023235"/>
    </source>
</evidence>
<sequence length="158" mass="16339">MSKSTLAVLALLLSFGAAAATAKKPAKAASAPEVSASAPAATAAQAVTTASGLRYEPLTVGKGPHPTATDKVRVHYVGRFLDGREFDSSIKRGEPAEFPLNRVIKCWTEGVQLMQVGGKARLHCPSSIAYGERGAGGGEIPPNTPLVFEVELLAIVGN</sequence>
<keyword evidence="10" id="KW-1185">Reference proteome</keyword>
<feature type="signal peptide" evidence="7">
    <location>
        <begin position="1"/>
        <end position="19"/>
    </location>
</feature>
<evidence type="ECO:0000256" key="7">
    <source>
        <dbReference type="SAM" id="SignalP"/>
    </source>
</evidence>
<dbReference type="PANTHER" id="PTHR43811">
    <property type="entry name" value="FKBP-TYPE PEPTIDYL-PROLYL CIS-TRANS ISOMERASE FKPA"/>
    <property type="match status" value="1"/>
</dbReference>
<dbReference type="EMBL" id="JAQQXT010000004">
    <property type="protein sequence ID" value="MDC8771421.1"/>
    <property type="molecule type" value="Genomic_DNA"/>
</dbReference>
<dbReference type="Gene3D" id="3.10.50.40">
    <property type="match status" value="1"/>
</dbReference>
<dbReference type="PANTHER" id="PTHR43811:SF19">
    <property type="entry name" value="39 KDA FK506-BINDING NUCLEAR PROTEIN"/>
    <property type="match status" value="1"/>
</dbReference>
<dbReference type="PROSITE" id="PS50059">
    <property type="entry name" value="FKBP_PPIASE"/>
    <property type="match status" value="1"/>
</dbReference>
<dbReference type="Proteomes" id="UP001221189">
    <property type="component" value="Unassembled WGS sequence"/>
</dbReference>
<keyword evidence="7" id="KW-0732">Signal</keyword>
<evidence type="ECO:0000256" key="1">
    <source>
        <dbReference type="ARBA" id="ARBA00000971"/>
    </source>
</evidence>
<evidence type="ECO:0000256" key="2">
    <source>
        <dbReference type="ARBA" id="ARBA00006577"/>
    </source>
</evidence>
<evidence type="ECO:0000256" key="6">
    <source>
        <dbReference type="RuleBase" id="RU003915"/>
    </source>
</evidence>
<dbReference type="Pfam" id="PF00254">
    <property type="entry name" value="FKBP_C"/>
    <property type="match status" value="1"/>
</dbReference>
<dbReference type="GO" id="GO:0016853">
    <property type="term" value="F:isomerase activity"/>
    <property type="evidence" value="ECO:0007669"/>
    <property type="project" value="UniProtKB-KW"/>
</dbReference>
<evidence type="ECO:0000313" key="10">
    <source>
        <dbReference type="Proteomes" id="UP001221189"/>
    </source>
</evidence>
<dbReference type="InterPro" id="IPR001179">
    <property type="entry name" value="PPIase_FKBP_dom"/>
</dbReference>
<keyword evidence="3 5" id="KW-0697">Rotamase</keyword>